<sequence>MRVYLLVGVFWMLWTQGVKGQVDFEYYDSIPVLWNNSPLPQPWTGGMSHMHFAELDLDFDGVEDLLALDRMGNRAMAFLRKGSGQNFYYTYSYEVSKRIPELRGFVIAADINCDGKKDLFTGNQFAGILLYLNTSTQGQLQFTKNPNGDFLFSQFGTISSTIFNNPLSIPVIADLDGDNRLEVINQSVFEDRFELHRAVQPCTTHFEQIKLCWGGFVKSDLFLSLHLMSCSINNLYEDVILPEKVQHLGAVNAALMDLSGNGRLDMLMSEEDYPTMTAVFNTGTSNINAWMTGQDTAFPSGNPIYLPYSPSPVFIDLDKDGKKDLLLSPRQRTGRMKNSVWYLKNVGTGPAAQFQLQTKSFLQDQSLNLEYAAYPVIADLDGDGKPDLIAGHHGQEIDSALYRGRLYFFKNTGTASMPVFELADTNLANTWGLNAANLYPTLGDIDGDGDLDLIVGLSDGSLVYVENTGTSTNPQWAVPVSNFQNIQVGQWAAPELVDVDGDGKLDLLIGNRLGHILYYKNTGTSTNPVFTLSNQKFGGVDMRGPFDFNGHAMPRHFRLQGRSLLAVGSHTQGIHLFDSLSLISQKPESITQSIGNGSHQLNTADLTPFGISRRTGRNQVLYRAQDIKDAGLVAGRITQLAFNLSLSGNFYISQGISIKMKNTKLSQLQQFDTLGFTEVYNQMLILSTGWNVIPLTTTFLWDGHSDLVIEFCFSQNMPSQDLVITGHDAGFPANAYGNIQGFNTIFANGCAMPYLNTSTLRPDIRITLLPSLYSYGQRLVEGHLNAAALHDFDGDGWPELILGNASGGLQFFKGKVPANLSVPTHESTEVYKGISVFPNPASDIINLLNHAESSEKTLKYAMYSLDGRKVSSGEGVWYGAHFQIDVSQMPAGMYILYLQTADHGAQALKVCIRR</sequence>
<dbReference type="AlphaFoldDB" id="A0A368ZYW7"/>
<dbReference type="PANTHER" id="PTHR44103">
    <property type="entry name" value="PROPROTEIN CONVERTASE P"/>
    <property type="match status" value="1"/>
</dbReference>
<dbReference type="Proteomes" id="UP000253517">
    <property type="component" value="Unassembled WGS sequence"/>
</dbReference>
<evidence type="ECO:0000313" key="4">
    <source>
        <dbReference type="Proteomes" id="UP000253517"/>
    </source>
</evidence>
<keyword evidence="4" id="KW-1185">Reference proteome</keyword>
<dbReference type="SUPFAM" id="SSF69318">
    <property type="entry name" value="Integrin alpha N-terminal domain"/>
    <property type="match status" value="3"/>
</dbReference>
<dbReference type="RefSeq" id="WP_114366500.1">
    <property type="nucleotide sequence ID" value="NZ_BHZF01000004.1"/>
</dbReference>
<dbReference type="NCBIfam" id="TIGR04183">
    <property type="entry name" value="Por_Secre_tail"/>
    <property type="match status" value="1"/>
</dbReference>
<dbReference type="InterPro" id="IPR026444">
    <property type="entry name" value="Secre_tail"/>
</dbReference>
<dbReference type="EMBL" id="QPJS01000005">
    <property type="protein sequence ID" value="RCX02133.1"/>
    <property type="molecule type" value="Genomic_DNA"/>
</dbReference>
<organism evidence="3 4">
    <name type="scientific">Schleiferia thermophila</name>
    <dbReference type="NCBI Taxonomy" id="884107"/>
    <lineage>
        <taxon>Bacteria</taxon>
        <taxon>Pseudomonadati</taxon>
        <taxon>Bacteroidota</taxon>
        <taxon>Flavobacteriia</taxon>
        <taxon>Flavobacteriales</taxon>
        <taxon>Schleiferiaceae</taxon>
        <taxon>Schleiferia</taxon>
    </lineage>
</organism>
<evidence type="ECO:0000313" key="3">
    <source>
        <dbReference type="EMBL" id="RCX02133.1"/>
    </source>
</evidence>
<dbReference type="PANTHER" id="PTHR44103:SF1">
    <property type="entry name" value="PROPROTEIN CONVERTASE P"/>
    <property type="match status" value="1"/>
</dbReference>
<dbReference type="Pfam" id="PF13517">
    <property type="entry name" value="FG-GAP_3"/>
    <property type="match status" value="2"/>
</dbReference>
<dbReference type="InterPro" id="IPR028994">
    <property type="entry name" value="Integrin_alpha_N"/>
</dbReference>
<evidence type="ECO:0000259" key="2">
    <source>
        <dbReference type="Pfam" id="PF18962"/>
    </source>
</evidence>
<gene>
    <name evidence="3" type="ORF">DES35_105104</name>
</gene>
<feature type="domain" description="Secretion system C-terminal sorting" evidence="2">
    <location>
        <begin position="836"/>
        <end position="904"/>
    </location>
</feature>
<comment type="caution">
    <text evidence="3">The sequence shown here is derived from an EMBL/GenBank/DDBJ whole genome shotgun (WGS) entry which is preliminary data.</text>
</comment>
<dbReference type="Pfam" id="PF18962">
    <property type="entry name" value="Por_Secre_tail"/>
    <property type="match status" value="1"/>
</dbReference>
<proteinExistence type="predicted"/>
<accession>A0A368ZYW7</accession>
<reference evidence="3 4" key="1">
    <citation type="submission" date="2018-07" db="EMBL/GenBank/DDBJ databases">
        <title>Genomic Encyclopedia of Type Strains, Phase IV (KMG-IV): sequencing the most valuable type-strain genomes for metagenomic binning, comparative biology and taxonomic classification.</title>
        <authorList>
            <person name="Goeker M."/>
        </authorList>
    </citation>
    <scope>NUCLEOTIDE SEQUENCE [LARGE SCALE GENOMIC DNA]</scope>
    <source>
        <strain evidence="3 4">DSM 21410</strain>
    </source>
</reference>
<protein>
    <submittedName>
        <fullName evidence="3">Putative secreted protein (Por secretion system target)</fullName>
    </submittedName>
</protein>
<evidence type="ECO:0000256" key="1">
    <source>
        <dbReference type="ARBA" id="ARBA00022729"/>
    </source>
</evidence>
<keyword evidence="1" id="KW-0732">Signal</keyword>
<name>A0A368ZYW7_9FLAO</name>
<dbReference type="InterPro" id="IPR013517">
    <property type="entry name" value="FG-GAP"/>
</dbReference>
<dbReference type="Gene3D" id="2.130.10.130">
    <property type="entry name" value="Integrin alpha, N-terminal"/>
    <property type="match status" value="1"/>
</dbReference>